<evidence type="ECO:0000256" key="1">
    <source>
        <dbReference type="SAM" id="MobiDB-lite"/>
    </source>
</evidence>
<dbReference type="OrthoDB" id="238862at2"/>
<proteinExistence type="predicted"/>
<evidence type="ECO:0000256" key="2">
    <source>
        <dbReference type="SAM" id="Phobius"/>
    </source>
</evidence>
<feature type="region of interest" description="Disordered" evidence="1">
    <location>
        <begin position="168"/>
        <end position="187"/>
    </location>
</feature>
<sequence>MILAALSLEAEVWHMLRLAIALLQPLLVLGLIAGMIIATGHLLTMIGTRWGDHRASSKAMFFSVAMHLLLVGSLIALIPEYRAMELLHMVTRDLEPIRVSVPNGNSKDSEHATDDEPVFDVAASAFRAVASKNLTERDRMEAQAALTEQPLPLEKPTEPVPFEPAMVKDREQPEEKTPAPPEASPAPEFLASRMEPQAGPDIKAEALPQQQQNTPGDGRVSSIQRSVLPTSEMTASQAVQRPQTGSADRVDTALAPDRQASEAMVVPVPEAASRQPDAMSSARSDQPAPVGSTPQMLGQATPAEVPKTPDPQRGRLETRALSTGTETSGIGRLRPRSMDLPAGPVAATRGSGVENRADVLPEPVERPQLSRVENPFRPQNTGDRVPSAYRLRSEEERGKAVLKFGGSQATEDAVDRSLRWMASVQNPAGYWHAGDYSGAGSEAGDASHEADVGITSLAVLAFLGKLNTVEQGEYSPVVNRALNWIVSQQTRRHWGEGWGSTDGYLGGSASEFEAMYCHAMATFALAEAYAMSRNHADAQWLRTPLVKAVGFILDTQNVDGGWRYVKGQREGDMSIFGWQLMALKSAQAAGIEVDERRIARMRRFLAEQRIGSSGGLAGYRPREAASASASAESLYCRQMLGMADEAAANDESVKVILANLPRRTTLNYYYWYYGTLALYQHGGAEWEQWNTAVRNMLVAEQRRSGPLSGSWDPHDVWGGYGGRMYSTAIATLSLEVYYRYLPIYRLNEAAP</sequence>
<feature type="transmembrane region" description="Helical" evidence="2">
    <location>
        <begin position="15"/>
        <end position="38"/>
    </location>
</feature>
<dbReference type="RefSeq" id="WP_092053352.1">
    <property type="nucleotide sequence ID" value="NZ_FOQD01000015.1"/>
</dbReference>
<protein>
    <recommendedName>
        <fullName evidence="5">Prenyltransferase and squalene oxidase repeat-containing protein</fullName>
    </recommendedName>
</protein>
<feature type="compositionally biased region" description="Basic and acidic residues" evidence="1">
    <location>
        <begin position="168"/>
        <end position="177"/>
    </location>
</feature>
<evidence type="ECO:0000313" key="4">
    <source>
        <dbReference type="Proteomes" id="UP000199518"/>
    </source>
</evidence>
<dbReference type="SUPFAM" id="SSF48239">
    <property type="entry name" value="Terpenoid cyclases/Protein prenyltransferases"/>
    <property type="match status" value="1"/>
</dbReference>
<gene>
    <name evidence="3" type="ORF">SAMN05421753_11565</name>
</gene>
<evidence type="ECO:0008006" key="5">
    <source>
        <dbReference type="Google" id="ProtNLM"/>
    </source>
</evidence>
<keyword evidence="2" id="KW-0472">Membrane</keyword>
<keyword evidence="4" id="KW-1185">Reference proteome</keyword>
<dbReference type="AlphaFoldDB" id="A0A1I3NCZ8"/>
<dbReference type="Gene3D" id="1.50.10.20">
    <property type="match status" value="1"/>
</dbReference>
<keyword evidence="2" id="KW-1133">Transmembrane helix</keyword>
<reference evidence="4" key="1">
    <citation type="submission" date="2016-10" db="EMBL/GenBank/DDBJ databases">
        <authorList>
            <person name="Varghese N."/>
            <person name="Submissions S."/>
        </authorList>
    </citation>
    <scope>NUCLEOTIDE SEQUENCE [LARGE SCALE GENOMIC DNA]</scope>
    <source>
        <strain evidence="4">DSM 26348</strain>
    </source>
</reference>
<dbReference type="STRING" id="1576369.SAMN05421753_11565"/>
<organism evidence="3 4">
    <name type="scientific">Planctomicrobium piriforme</name>
    <dbReference type="NCBI Taxonomy" id="1576369"/>
    <lineage>
        <taxon>Bacteria</taxon>
        <taxon>Pseudomonadati</taxon>
        <taxon>Planctomycetota</taxon>
        <taxon>Planctomycetia</taxon>
        <taxon>Planctomycetales</taxon>
        <taxon>Planctomycetaceae</taxon>
        <taxon>Planctomicrobium</taxon>
    </lineage>
</organism>
<dbReference type="EMBL" id="FOQD01000015">
    <property type="protein sequence ID" value="SFJ07183.1"/>
    <property type="molecule type" value="Genomic_DNA"/>
</dbReference>
<feature type="compositionally biased region" description="Polar residues" evidence="1">
    <location>
        <begin position="229"/>
        <end position="246"/>
    </location>
</feature>
<feature type="transmembrane region" description="Helical" evidence="2">
    <location>
        <begin position="59"/>
        <end position="78"/>
    </location>
</feature>
<keyword evidence="2" id="KW-0812">Transmembrane</keyword>
<dbReference type="CDD" id="cd00688">
    <property type="entry name" value="ISOPREN_C2_like"/>
    <property type="match status" value="1"/>
</dbReference>
<evidence type="ECO:0000313" key="3">
    <source>
        <dbReference type="EMBL" id="SFJ07183.1"/>
    </source>
</evidence>
<dbReference type="Proteomes" id="UP000199518">
    <property type="component" value="Unassembled WGS sequence"/>
</dbReference>
<feature type="region of interest" description="Disordered" evidence="1">
    <location>
        <begin position="229"/>
        <end position="357"/>
    </location>
</feature>
<dbReference type="InterPro" id="IPR008930">
    <property type="entry name" value="Terpenoid_cyclase/PrenylTrfase"/>
</dbReference>
<accession>A0A1I3NCZ8</accession>
<name>A0A1I3NCZ8_9PLAN</name>